<evidence type="ECO:0000313" key="9">
    <source>
        <dbReference type="Proteomes" id="UP001378960"/>
    </source>
</evidence>
<dbReference type="EMBL" id="BTGB01000003">
    <property type="protein sequence ID" value="GMM46427.1"/>
    <property type="molecule type" value="Genomic_DNA"/>
</dbReference>
<dbReference type="Pfam" id="PF02020">
    <property type="entry name" value="W2"/>
    <property type="match status" value="1"/>
</dbReference>
<dbReference type="PANTHER" id="PTHR23001">
    <property type="entry name" value="EUKARYOTIC TRANSLATION INITIATION FACTOR"/>
    <property type="match status" value="1"/>
</dbReference>
<dbReference type="InterPro" id="IPR016189">
    <property type="entry name" value="Transl_init_fac_IF2/IF5_N"/>
</dbReference>
<dbReference type="GO" id="GO:0071074">
    <property type="term" value="F:eukaryotic initiation factor eIF2 binding"/>
    <property type="evidence" value="ECO:0007669"/>
    <property type="project" value="TreeGrafter"/>
</dbReference>
<feature type="region of interest" description="Disordered" evidence="6">
    <location>
        <begin position="142"/>
        <end position="201"/>
    </location>
</feature>
<evidence type="ECO:0000259" key="7">
    <source>
        <dbReference type="PROSITE" id="PS51363"/>
    </source>
</evidence>
<keyword evidence="3" id="KW-0547">Nucleotide-binding</keyword>
<keyword evidence="2 8" id="KW-0396">Initiation factor</keyword>
<dbReference type="PANTHER" id="PTHR23001:SF7">
    <property type="entry name" value="EUKARYOTIC TRANSLATION INITIATION FACTOR 5"/>
    <property type="match status" value="1"/>
</dbReference>
<organism evidence="8 9">
    <name type="scientific">Pichia kluyveri</name>
    <name type="common">Yeast</name>
    <dbReference type="NCBI Taxonomy" id="36015"/>
    <lineage>
        <taxon>Eukaryota</taxon>
        <taxon>Fungi</taxon>
        <taxon>Dikarya</taxon>
        <taxon>Ascomycota</taxon>
        <taxon>Saccharomycotina</taxon>
        <taxon>Pichiomycetes</taxon>
        <taxon>Pichiales</taxon>
        <taxon>Pichiaceae</taxon>
        <taxon>Pichia</taxon>
    </lineage>
</organism>
<sequence length="386" mass="43648">MSLVNICRSNNDPFYRYKMPLIQAKSEGSGNGIKTNILNLVDVATALARPPTYVLKYFGFELGAQTTIDNKNERYLINGVHGINQLQDCLDGFIDKFVLCLQCKNPETVLEIVGNGNLQRDCKACGKITQVNPSYKLVSYILKNPPSSKNDKKSSKKGKTASENVIGGGKSISDIANKQKKSNNGSNSTETTTTPTPSKLIEEDWSVDMSEEAIKKRALELEKLNLNESNKEYIEFGEWILNTQPNDIEIYKKLVTLKITQDRKSIEVLAQTIFNNEIINQIINHKGLLLKLITNEKLEKSLLGGIERLIGIKYPELINSIPKILMILYDNDIVSEEIIRDWATHVSKKYLDKEQSRNVRKAARPFLKWLDEADEESDDDEESDEE</sequence>
<dbReference type="InterPro" id="IPR016024">
    <property type="entry name" value="ARM-type_fold"/>
</dbReference>
<reference evidence="8 9" key="1">
    <citation type="journal article" date="2023" name="Elife">
        <title>Identification of key yeast species and microbe-microbe interactions impacting larval growth of Drosophila in the wild.</title>
        <authorList>
            <person name="Mure A."/>
            <person name="Sugiura Y."/>
            <person name="Maeda R."/>
            <person name="Honda K."/>
            <person name="Sakurai N."/>
            <person name="Takahashi Y."/>
            <person name="Watada M."/>
            <person name="Katoh T."/>
            <person name="Gotoh A."/>
            <person name="Gotoh Y."/>
            <person name="Taniguchi I."/>
            <person name="Nakamura K."/>
            <person name="Hayashi T."/>
            <person name="Katayama T."/>
            <person name="Uemura T."/>
            <person name="Hattori Y."/>
        </authorList>
    </citation>
    <scope>NUCLEOTIDE SEQUENCE [LARGE SCALE GENOMIC DNA]</scope>
    <source>
        <strain evidence="8 9">PK-24</strain>
    </source>
</reference>
<name>A0AAV5R539_PICKL</name>
<dbReference type="GO" id="GO:0005829">
    <property type="term" value="C:cytosol"/>
    <property type="evidence" value="ECO:0007669"/>
    <property type="project" value="TreeGrafter"/>
</dbReference>
<dbReference type="InterPro" id="IPR045196">
    <property type="entry name" value="IF2/IF5"/>
</dbReference>
<dbReference type="FunFam" id="3.30.30.170:FF:000002">
    <property type="entry name" value="Eukaryotic translation initiation factor 5"/>
    <property type="match status" value="1"/>
</dbReference>
<dbReference type="SUPFAM" id="SSF48371">
    <property type="entry name" value="ARM repeat"/>
    <property type="match status" value="1"/>
</dbReference>
<dbReference type="Gene3D" id="2.20.25.350">
    <property type="match status" value="1"/>
</dbReference>
<evidence type="ECO:0000313" key="8">
    <source>
        <dbReference type="EMBL" id="GMM46427.1"/>
    </source>
</evidence>
<evidence type="ECO:0000256" key="3">
    <source>
        <dbReference type="ARBA" id="ARBA00022741"/>
    </source>
</evidence>
<dbReference type="GO" id="GO:0001732">
    <property type="term" value="P:formation of cytoplasmic translation initiation complex"/>
    <property type="evidence" value="ECO:0007669"/>
    <property type="project" value="TreeGrafter"/>
</dbReference>
<evidence type="ECO:0000256" key="5">
    <source>
        <dbReference type="ARBA" id="ARBA00023134"/>
    </source>
</evidence>
<dbReference type="InterPro" id="IPR016190">
    <property type="entry name" value="Transl_init_fac_IF2/IF5_Zn-bd"/>
</dbReference>
<dbReference type="PROSITE" id="PS51363">
    <property type="entry name" value="W2"/>
    <property type="match status" value="1"/>
</dbReference>
<keyword evidence="4" id="KW-0648">Protein biosynthesis</keyword>
<dbReference type="GO" id="GO:0005525">
    <property type="term" value="F:GTP binding"/>
    <property type="evidence" value="ECO:0007669"/>
    <property type="project" value="UniProtKB-KW"/>
</dbReference>
<dbReference type="Gene3D" id="1.25.40.180">
    <property type="match status" value="1"/>
</dbReference>
<evidence type="ECO:0000256" key="1">
    <source>
        <dbReference type="ARBA" id="ARBA00010397"/>
    </source>
</evidence>
<gene>
    <name evidence="8" type="ORF">DAPK24_030020</name>
</gene>
<keyword evidence="9" id="KW-1185">Reference proteome</keyword>
<dbReference type="InterPro" id="IPR002735">
    <property type="entry name" value="Transl_init_fac_IF2/IF5_dom"/>
</dbReference>
<dbReference type="Pfam" id="PF01873">
    <property type="entry name" value="eIF-5_eIF-2B"/>
    <property type="match status" value="1"/>
</dbReference>
<dbReference type="FunFam" id="1.25.40.180:FF:000031">
    <property type="entry name" value="Eukaryotic translation initiation factor 5"/>
    <property type="match status" value="1"/>
</dbReference>
<evidence type="ECO:0000256" key="4">
    <source>
        <dbReference type="ARBA" id="ARBA00022917"/>
    </source>
</evidence>
<dbReference type="GO" id="GO:0003743">
    <property type="term" value="F:translation initiation factor activity"/>
    <property type="evidence" value="ECO:0007669"/>
    <property type="project" value="UniProtKB-KW"/>
</dbReference>
<dbReference type="SUPFAM" id="SSF100966">
    <property type="entry name" value="Translation initiation factor 2 beta, aIF2beta, N-terminal domain"/>
    <property type="match status" value="1"/>
</dbReference>
<protein>
    <submittedName>
        <fullName evidence="8">Translation initiation factor eIF5</fullName>
    </submittedName>
</protein>
<keyword evidence="5" id="KW-0342">GTP-binding</keyword>
<dbReference type="CDD" id="cd11561">
    <property type="entry name" value="W2_eIF5"/>
    <property type="match status" value="1"/>
</dbReference>
<dbReference type="Proteomes" id="UP001378960">
    <property type="component" value="Unassembled WGS sequence"/>
</dbReference>
<dbReference type="SUPFAM" id="SSF75689">
    <property type="entry name" value="Zinc-binding domain of translation initiation factor 2 beta"/>
    <property type="match status" value="1"/>
</dbReference>
<feature type="domain" description="W2" evidence="7">
    <location>
        <begin position="226"/>
        <end position="380"/>
    </location>
</feature>
<dbReference type="Gene3D" id="3.30.30.170">
    <property type="match status" value="1"/>
</dbReference>
<comment type="caution">
    <text evidence="8">The sequence shown here is derived from an EMBL/GenBank/DDBJ whole genome shotgun (WGS) entry which is preliminary data.</text>
</comment>
<dbReference type="FunFam" id="2.20.25.350:FF:000001">
    <property type="entry name" value="Eukaryotic translation initiation factor 5"/>
    <property type="match status" value="1"/>
</dbReference>
<dbReference type="SMART" id="SM00515">
    <property type="entry name" value="eIF5C"/>
    <property type="match status" value="1"/>
</dbReference>
<dbReference type="AlphaFoldDB" id="A0AAV5R539"/>
<evidence type="ECO:0000256" key="6">
    <source>
        <dbReference type="SAM" id="MobiDB-lite"/>
    </source>
</evidence>
<feature type="compositionally biased region" description="Low complexity" evidence="6">
    <location>
        <begin position="182"/>
        <end position="199"/>
    </location>
</feature>
<proteinExistence type="inferred from homology"/>
<dbReference type="GO" id="GO:0005092">
    <property type="term" value="F:GDP-dissociation inhibitor activity"/>
    <property type="evidence" value="ECO:0007669"/>
    <property type="project" value="TreeGrafter"/>
</dbReference>
<dbReference type="InterPro" id="IPR003307">
    <property type="entry name" value="W2_domain"/>
</dbReference>
<dbReference type="SMART" id="SM00653">
    <property type="entry name" value="eIF2B_5"/>
    <property type="match status" value="1"/>
</dbReference>
<evidence type="ECO:0000256" key="2">
    <source>
        <dbReference type="ARBA" id="ARBA00022540"/>
    </source>
</evidence>
<accession>A0AAV5R539</accession>
<comment type="similarity">
    <text evidence="1">Belongs to the eIF-2-beta/eIF-5 family.</text>
</comment>